<reference evidence="5" key="2">
    <citation type="journal article" date="2019" name="Int. J. Syst. Evol. Microbiol.">
        <title>The Global Catalogue of Microorganisms (GCM) 10K type strain sequencing project: providing services to taxonomists for standard genome sequencing and annotation.</title>
        <authorList>
            <consortium name="The Broad Institute Genomics Platform"/>
            <consortium name="The Broad Institute Genome Sequencing Center for Infectious Disease"/>
            <person name="Wu L."/>
            <person name="Ma J."/>
        </authorList>
    </citation>
    <scope>NUCLEOTIDE SEQUENCE [LARGE SCALE GENOMIC DNA]</scope>
    <source>
        <strain evidence="5">CCUG 63830</strain>
    </source>
</reference>
<feature type="compositionally biased region" description="Low complexity" evidence="1">
    <location>
        <begin position="173"/>
        <end position="188"/>
    </location>
</feature>
<dbReference type="EMBL" id="JBHSWB010000004">
    <property type="protein sequence ID" value="MFC6663628.1"/>
    <property type="molecule type" value="Genomic_DNA"/>
</dbReference>
<evidence type="ECO:0000313" key="4">
    <source>
        <dbReference type="EMBL" id="MFC6663874.1"/>
    </source>
</evidence>
<reference evidence="4" key="1">
    <citation type="journal article" date="2014" name="Int. J. Syst. Evol. Microbiol.">
        <title>Complete genome of a new Firmicutes species belonging to the dominant human colonic microbiota ('Ruminococcus bicirculans') reveals two chromosomes and a selective capacity to utilize plant glucans.</title>
        <authorList>
            <consortium name="NISC Comparative Sequencing Program"/>
            <person name="Wegmann U."/>
            <person name="Louis P."/>
            <person name="Goesmann A."/>
            <person name="Henrissat B."/>
            <person name="Duncan S.H."/>
            <person name="Flint H.J."/>
        </authorList>
    </citation>
    <scope>NUCLEOTIDE SEQUENCE</scope>
    <source>
        <strain evidence="4">NBRC 112888</strain>
    </source>
</reference>
<keyword evidence="2" id="KW-0812">Transmembrane</keyword>
<comment type="caution">
    <text evidence="4">The sequence shown here is derived from an EMBL/GenBank/DDBJ whole genome shotgun (WGS) entry which is preliminary data.</text>
</comment>
<evidence type="ECO:0000313" key="5">
    <source>
        <dbReference type="Proteomes" id="UP001596317"/>
    </source>
</evidence>
<feature type="compositionally biased region" description="Low complexity" evidence="1">
    <location>
        <begin position="213"/>
        <end position="228"/>
    </location>
</feature>
<reference evidence="4" key="3">
    <citation type="submission" date="2024-09" db="EMBL/GenBank/DDBJ databases">
        <authorList>
            <person name="Sun Q."/>
            <person name="Mori K."/>
        </authorList>
    </citation>
    <scope>NUCLEOTIDE SEQUENCE</scope>
    <source>
        <strain evidence="4">NBRC 112888</strain>
    </source>
</reference>
<feature type="compositionally biased region" description="Basic and acidic residues" evidence="1">
    <location>
        <begin position="241"/>
        <end position="251"/>
    </location>
</feature>
<organism evidence="4 5">
    <name type="scientific">Deinococcus multiflagellatus</name>
    <dbReference type="NCBI Taxonomy" id="1656887"/>
    <lineage>
        <taxon>Bacteria</taxon>
        <taxon>Thermotogati</taxon>
        <taxon>Deinococcota</taxon>
        <taxon>Deinococci</taxon>
        <taxon>Deinococcales</taxon>
        <taxon>Deinococcaceae</taxon>
        <taxon>Deinococcus</taxon>
    </lineage>
</organism>
<protein>
    <submittedName>
        <fullName evidence="4">Uncharacterized protein</fullName>
    </submittedName>
</protein>
<sequence length="301" mass="30353">MTATTPTAVDAPPRSGRIFDTGRLEALEPELQKYNVEVPSSPDDPAFETVLAQLGASHPDLARQLAAAVTDELGDQARAKFQQAATRGDRKNLLARKASSAVKTTNHKGRPQFNPLAFKIIGGVVFLGVIAGILLAPVPETDTAKEATTANLGEPPLPPDGTETGNQPGNAEGGTSPTTPGNGGTPTPAESITPAPSPPGSTGLAVDANGRPLSSGASSGAPTSPTSLNTTETPSPCAHGCRSEPGADQRPRGVYCGAHAPARLRAACPGGPHAAAHGSRPGRLTGADRAAGHGPARADSH</sequence>
<gene>
    <name evidence="3" type="ORF">ACFP90_26815</name>
    <name evidence="4" type="ORF">ACFP90_28175</name>
</gene>
<evidence type="ECO:0000256" key="1">
    <source>
        <dbReference type="SAM" id="MobiDB-lite"/>
    </source>
</evidence>
<feature type="transmembrane region" description="Helical" evidence="2">
    <location>
        <begin position="116"/>
        <end position="136"/>
    </location>
</feature>
<dbReference type="EMBL" id="JBHSWB010000004">
    <property type="protein sequence ID" value="MFC6663874.1"/>
    <property type="molecule type" value="Genomic_DNA"/>
</dbReference>
<dbReference type="Proteomes" id="UP001596317">
    <property type="component" value="Unassembled WGS sequence"/>
</dbReference>
<name>A0ABW1ZV50_9DEIO</name>
<evidence type="ECO:0000313" key="3">
    <source>
        <dbReference type="EMBL" id="MFC6663628.1"/>
    </source>
</evidence>
<evidence type="ECO:0000256" key="2">
    <source>
        <dbReference type="SAM" id="Phobius"/>
    </source>
</evidence>
<keyword evidence="2" id="KW-1133">Transmembrane helix</keyword>
<dbReference type="RefSeq" id="WP_380059296.1">
    <property type="nucleotide sequence ID" value="NZ_JBHSWB010000004.1"/>
</dbReference>
<keyword evidence="5" id="KW-1185">Reference proteome</keyword>
<keyword evidence="2" id="KW-0472">Membrane</keyword>
<feature type="compositionally biased region" description="Low complexity" evidence="1">
    <location>
        <begin position="266"/>
        <end position="278"/>
    </location>
</feature>
<accession>A0ABW1ZV50</accession>
<proteinExistence type="predicted"/>
<feature type="region of interest" description="Disordered" evidence="1">
    <location>
        <begin position="149"/>
        <end position="301"/>
    </location>
</feature>